<dbReference type="PANTHER" id="PTHR30579">
    <property type="entry name" value="TRANSCRIPTIONAL REGULATOR"/>
    <property type="match status" value="1"/>
</dbReference>
<dbReference type="InterPro" id="IPR050176">
    <property type="entry name" value="LTTR"/>
</dbReference>
<comment type="similarity">
    <text evidence="1">Belongs to the LysR transcriptional regulatory family.</text>
</comment>
<feature type="domain" description="HTH lysR-type" evidence="5">
    <location>
        <begin position="16"/>
        <end position="73"/>
    </location>
</feature>
<sequence length="309" mass="33578">MSTPTSPNSPQGLPLLDMEILRTFLAISETGSFSRAAQQIYRTPSAVSMQIKRLEEMLGRALFVREPRQVHLTPEGETMLGFARQLLEINDEAVGQFLSPQVGGTVRLGAPDDLGTRVLPGILSLFSRSYPAVQVNVRVGRSPDLMRRLDIGELDLALLIAEAGNRPHRLAEPVYREPLVWAGREGGVALQRTPLPIAVADRGCPWRRMALESLSRSGHRYRIAYTCEHTAAQEAATGQDIAITPLPRGLVRPPLRVIEEDEAGLSPLGDYEVLMLRMPARGAAVEALAQHIMDHFAGTPNGAAASATG</sequence>
<dbReference type="Pfam" id="PF00126">
    <property type="entry name" value="HTH_1"/>
    <property type="match status" value="1"/>
</dbReference>
<dbReference type="InterPro" id="IPR036388">
    <property type="entry name" value="WH-like_DNA-bd_sf"/>
</dbReference>
<dbReference type="InterPro" id="IPR036390">
    <property type="entry name" value="WH_DNA-bd_sf"/>
</dbReference>
<protein>
    <submittedName>
        <fullName evidence="6">LysR family transcriptional regulator</fullName>
    </submittedName>
</protein>
<dbReference type="Gene3D" id="3.40.190.10">
    <property type="entry name" value="Periplasmic binding protein-like II"/>
    <property type="match status" value="2"/>
</dbReference>
<evidence type="ECO:0000256" key="1">
    <source>
        <dbReference type="ARBA" id="ARBA00009437"/>
    </source>
</evidence>
<accession>A0A4Q8CYR6</accession>
<dbReference type="PROSITE" id="PS50931">
    <property type="entry name" value="HTH_LYSR"/>
    <property type="match status" value="1"/>
</dbReference>
<dbReference type="GO" id="GO:0003677">
    <property type="term" value="F:DNA binding"/>
    <property type="evidence" value="ECO:0007669"/>
    <property type="project" value="UniProtKB-KW"/>
</dbReference>
<dbReference type="EMBL" id="SHLI01000001">
    <property type="protein sequence ID" value="RZU98131.1"/>
    <property type="molecule type" value="Genomic_DNA"/>
</dbReference>
<keyword evidence="4" id="KW-0804">Transcription</keyword>
<evidence type="ECO:0000256" key="2">
    <source>
        <dbReference type="ARBA" id="ARBA00023015"/>
    </source>
</evidence>
<dbReference type="AlphaFoldDB" id="A0A4Q8CYR6"/>
<dbReference type="Gene3D" id="1.10.10.10">
    <property type="entry name" value="Winged helix-like DNA-binding domain superfamily/Winged helix DNA-binding domain"/>
    <property type="match status" value="1"/>
</dbReference>
<keyword evidence="7" id="KW-1185">Reference proteome</keyword>
<dbReference type="SUPFAM" id="SSF46785">
    <property type="entry name" value="Winged helix' DNA-binding domain"/>
    <property type="match status" value="1"/>
</dbReference>
<dbReference type="Proteomes" id="UP000292298">
    <property type="component" value="Unassembled WGS sequence"/>
</dbReference>
<gene>
    <name evidence="6" type="ORF">EV698_0367</name>
</gene>
<reference evidence="6 7" key="1">
    <citation type="submission" date="2019-02" db="EMBL/GenBank/DDBJ databases">
        <title>Genomic Encyclopedia of Type Strains, Phase IV (KMG-IV): sequencing the most valuable type-strain genomes for metagenomic binning, comparative biology and taxonomic classification.</title>
        <authorList>
            <person name="Goeker M."/>
        </authorList>
    </citation>
    <scope>NUCLEOTIDE SEQUENCE [LARGE SCALE GENOMIC DNA]</scope>
    <source>
        <strain evidence="6 7">DSM 21056</strain>
    </source>
</reference>
<evidence type="ECO:0000313" key="6">
    <source>
        <dbReference type="EMBL" id="RZU98131.1"/>
    </source>
</evidence>
<dbReference type="SUPFAM" id="SSF53850">
    <property type="entry name" value="Periplasmic binding protein-like II"/>
    <property type="match status" value="1"/>
</dbReference>
<keyword evidence="3" id="KW-0238">DNA-binding</keyword>
<dbReference type="GO" id="GO:0003700">
    <property type="term" value="F:DNA-binding transcription factor activity"/>
    <property type="evidence" value="ECO:0007669"/>
    <property type="project" value="InterPro"/>
</dbReference>
<keyword evidence="2" id="KW-0805">Transcription regulation</keyword>
<dbReference type="Pfam" id="PF03466">
    <property type="entry name" value="LysR_substrate"/>
    <property type="match status" value="1"/>
</dbReference>
<dbReference type="PANTHER" id="PTHR30579:SF7">
    <property type="entry name" value="HTH-TYPE TRANSCRIPTIONAL REGULATOR LRHA-RELATED"/>
    <property type="match status" value="1"/>
</dbReference>
<evidence type="ECO:0000313" key="7">
    <source>
        <dbReference type="Proteomes" id="UP000292298"/>
    </source>
</evidence>
<evidence type="ECO:0000256" key="4">
    <source>
        <dbReference type="ARBA" id="ARBA00023163"/>
    </source>
</evidence>
<dbReference type="InterPro" id="IPR005119">
    <property type="entry name" value="LysR_subst-bd"/>
</dbReference>
<organism evidence="6 7">
    <name type="scientific">Spiribacter vilamensis</name>
    <dbReference type="NCBI Taxonomy" id="531306"/>
    <lineage>
        <taxon>Bacteria</taxon>
        <taxon>Pseudomonadati</taxon>
        <taxon>Pseudomonadota</taxon>
        <taxon>Gammaproteobacteria</taxon>
        <taxon>Chromatiales</taxon>
        <taxon>Ectothiorhodospiraceae</taxon>
        <taxon>Spiribacter</taxon>
    </lineage>
</organism>
<evidence type="ECO:0000259" key="5">
    <source>
        <dbReference type="PROSITE" id="PS50931"/>
    </source>
</evidence>
<dbReference type="InterPro" id="IPR000847">
    <property type="entry name" value="LysR_HTH_N"/>
</dbReference>
<dbReference type="RefSeq" id="WP_130502471.1">
    <property type="nucleotide sequence ID" value="NZ_SHLI01000001.1"/>
</dbReference>
<dbReference type="OrthoDB" id="5723059at2"/>
<comment type="caution">
    <text evidence="6">The sequence shown here is derived from an EMBL/GenBank/DDBJ whole genome shotgun (WGS) entry which is preliminary data.</text>
</comment>
<evidence type="ECO:0000256" key="3">
    <source>
        <dbReference type="ARBA" id="ARBA00023125"/>
    </source>
</evidence>
<dbReference type="PRINTS" id="PR00039">
    <property type="entry name" value="HTHLYSR"/>
</dbReference>
<proteinExistence type="inferred from homology"/>
<dbReference type="FunFam" id="1.10.10.10:FF:000001">
    <property type="entry name" value="LysR family transcriptional regulator"/>
    <property type="match status" value="1"/>
</dbReference>
<name>A0A4Q8CYR6_9GAMM</name>